<feature type="region of interest" description="Disordered" evidence="1">
    <location>
        <begin position="1"/>
        <end position="23"/>
    </location>
</feature>
<evidence type="ECO:0000313" key="4">
    <source>
        <dbReference type="Proteomes" id="UP000321723"/>
    </source>
</evidence>
<comment type="caution">
    <text evidence="2">The sequence shown here is derived from an EMBL/GenBank/DDBJ whole genome shotgun (WGS) entry which is preliminary data.</text>
</comment>
<dbReference type="EMBL" id="JACHDN010000001">
    <property type="protein sequence ID" value="MBB5474742.1"/>
    <property type="molecule type" value="Genomic_DNA"/>
</dbReference>
<organism evidence="2 4">
    <name type="scientific">Cellulomonas hominis</name>
    <dbReference type="NCBI Taxonomy" id="156981"/>
    <lineage>
        <taxon>Bacteria</taxon>
        <taxon>Bacillati</taxon>
        <taxon>Actinomycetota</taxon>
        <taxon>Actinomycetes</taxon>
        <taxon>Micrococcales</taxon>
        <taxon>Cellulomonadaceae</taxon>
        <taxon>Cellulomonas</taxon>
    </lineage>
</organism>
<evidence type="ECO:0000313" key="3">
    <source>
        <dbReference type="EMBL" id="MBB5474742.1"/>
    </source>
</evidence>
<protein>
    <submittedName>
        <fullName evidence="2">Uncharacterized protein</fullName>
    </submittedName>
</protein>
<dbReference type="Proteomes" id="UP000564629">
    <property type="component" value="Unassembled WGS sequence"/>
</dbReference>
<evidence type="ECO:0000313" key="5">
    <source>
        <dbReference type="Proteomes" id="UP000564629"/>
    </source>
</evidence>
<dbReference type="AlphaFoldDB" id="A0A511FF02"/>
<dbReference type="EMBL" id="BJVQ01000048">
    <property type="protein sequence ID" value="GEL47793.1"/>
    <property type="molecule type" value="Genomic_DNA"/>
</dbReference>
<evidence type="ECO:0000256" key="1">
    <source>
        <dbReference type="SAM" id="MobiDB-lite"/>
    </source>
</evidence>
<reference evidence="3 5" key="2">
    <citation type="submission" date="2020-08" db="EMBL/GenBank/DDBJ databases">
        <title>Sequencing the genomes of 1000 actinobacteria strains.</title>
        <authorList>
            <person name="Klenk H.-P."/>
        </authorList>
    </citation>
    <scope>NUCLEOTIDE SEQUENCE [LARGE SCALE GENOMIC DNA]</scope>
    <source>
        <strain evidence="3 5">DSM 9581</strain>
    </source>
</reference>
<name>A0A511FF02_9CELL</name>
<proteinExistence type="predicted"/>
<evidence type="ECO:0000313" key="2">
    <source>
        <dbReference type="EMBL" id="GEL47793.1"/>
    </source>
</evidence>
<keyword evidence="4" id="KW-1185">Reference proteome</keyword>
<feature type="region of interest" description="Disordered" evidence="1">
    <location>
        <begin position="69"/>
        <end position="92"/>
    </location>
</feature>
<gene>
    <name evidence="2" type="ORF">CHO01_29090</name>
    <name evidence="3" type="ORF">HNR08_003478</name>
</gene>
<dbReference type="Proteomes" id="UP000321723">
    <property type="component" value="Unassembled WGS sequence"/>
</dbReference>
<reference evidence="2 4" key="1">
    <citation type="submission" date="2019-07" db="EMBL/GenBank/DDBJ databases">
        <title>Whole genome shotgun sequence of Cellulomonas hominis NBRC 16055.</title>
        <authorList>
            <person name="Hosoyama A."/>
            <person name="Uohara A."/>
            <person name="Ohji S."/>
            <person name="Ichikawa N."/>
        </authorList>
    </citation>
    <scope>NUCLEOTIDE SEQUENCE [LARGE SCALE GENOMIC DNA]</scope>
    <source>
        <strain evidence="2 4">NBRC 16055</strain>
    </source>
</reference>
<accession>A0A511FF02</accession>
<dbReference type="RefSeq" id="WP_146839211.1">
    <property type="nucleotide sequence ID" value="NZ_BJVQ01000048.1"/>
</dbReference>
<sequence length="134" mass="14420">MSERMTGITLPGLPPGAGLADYGRKSPQEMITQLRAHATVEARNALAILAAAEEDFRVETYTGVHVRRDRQVLQPGRDPQPAPELPEPGADVQGAMAPFRVLLADLRRAYPDPAPFDVSATVIDRLAAALGEQP</sequence>